<sequence>MSIPINIKELLSGKIVESSRMEFKEGWNPPAIMRTICAFANDFNDEGSGYIIVGVKEVDGEPVRPVEGFNPTHLERIEKAMVGYSNLMQPSYYPRLSLEEIDGTHVLVIWVPAGSNRPYKIPDDVLANHKTMNYRIRFQSSTIIPNEEQQTELIQLTAKIPFDDRVNTNASITDLSKSMMREHLEEINSKLYAESDNMTVAELAELMNLSQGSNEHLFPKNIGLLLFSKRTQEYFKGAVIDLVEFPNGLTQPFTEKTFEGPIQKQLTDVLAYINTNIIKTKVIKHKDREKADRFINYPYDTIEEALANAVYHRNYELADPIEVRILPTAIEIISYNGVDPSIKQSEFNRGRVRARRYRNRRIGEFLKELKLTEGRGTGIPTIVNALKENGSPSPTFDINEPERTHFIVEIPIHPAFNEVAISNVEERSTDQDADQDKNAPSDIVIEEINKLAQIVEEQKGSSSDQDNDQDKSKFLIESKSLLELISKLYELEIPDEKLIAKYNESSLSLTNEQLKILKFTNSPKSNKEIQENSLGLKPHTDNFKNHIEPLLEKGFIGRTIPNKPTSKLQKYFTTERGRVVIYIREKLL</sequence>
<feature type="domain" description="Schlafen AlbA-2" evidence="1">
    <location>
        <begin position="17"/>
        <end position="124"/>
    </location>
</feature>
<dbReference type="InterPro" id="IPR007421">
    <property type="entry name" value="Schlafen_AlbA_2_dom"/>
</dbReference>
<evidence type="ECO:0000313" key="3">
    <source>
        <dbReference type="EMBL" id="TBH75375.1"/>
    </source>
</evidence>
<dbReference type="InterPro" id="IPR038475">
    <property type="entry name" value="RecG_C_sf"/>
</dbReference>
<dbReference type="InterPro" id="IPR049514">
    <property type="entry name" value="Fic-like_C"/>
</dbReference>
<dbReference type="OrthoDB" id="9807907at2"/>
<dbReference type="PANTHER" id="PTHR30595">
    <property type="entry name" value="GLPR-RELATED TRANSCRIPTIONAL REPRESSOR"/>
    <property type="match status" value="1"/>
</dbReference>
<protein>
    <submittedName>
        <fullName evidence="3">Transcriptional regulator</fullName>
    </submittedName>
</protein>
<dbReference type="Gene3D" id="3.30.565.60">
    <property type="match status" value="1"/>
</dbReference>
<dbReference type="Pfam" id="PF21247">
    <property type="entry name" value="Fic-like_C"/>
    <property type="match status" value="1"/>
</dbReference>
<evidence type="ECO:0000259" key="1">
    <source>
        <dbReference type="Pfam" id="PF04326"/>
    </source>
</evidence>
<organism evidence="3 4">
    <name type="scientific">Aquirufa antheringensis</name>
    <dbReference type="NCBI Taxonomy" id="2516559"/>
    <lineage>
        <taxon>Bacteria</taxon>
        <taxon>Pseudomonadati</taxon>
        <taxon>Bacteroidota</taxon>
        <taxon>Cytophagia</taxon>
        <taxon>Cytophagales</taxon>
        <taxon>Flectobacillaceae</taxon>
        <taxon>Aquirufa</taxon>
    </lineage>
</organism>
<dbReference type="Proteomes" id="UP000293583">
    <property type="component" value="Unassembled WGS sequence"/>
</dbReference>
<proteinExistence type="predicted"/>
<evidence type="ECO:0000313" key="4">
    <source>
        <dbReference type="Proteomes" id="UP000293583"/>
    </source>
</evidence>
<dbReference type="Pfam" id="PF04326">
    <property type="entry name" value="SLFN_AlbA_2"/>
    <property type="match status" value="1"/>
</dbReference>
<evidence type="ECO:0000259" key="2">
    <source>
        <dbReference type="Pfam" id="PF21247"/>
    </source>
</evidence>
<feature type="domain" description="Filamentation induced by cAMP protein Fic-like C-terminal" evidence="2">
    <location>
        <begin position="519"/>
        <end position="571"/>
    </location>
</feature>
<dbReference type="InterPro" id="IPR038461">
    <property type="entry name" value="Schlafen_AlbA_2_dom_sf"/>
</dbReference>
<dbReference type="PANTHER" id="PTHR30595:SF6">
    <property type="entry name" value="SCHLAFEN ALBA-2 DOMAIN-CONTAINING PROTEIN"/>
    <property type="match status" value="1"/>
</dbReference>
<dbReference type="Gene3D" id="3.30.950.30">
    <property type="entry name" value="Schlafen, AAA domain"/>
    <property type="match status" value="1"/>
</dbReference>
<dbReference type="AlphaFoldDB" id="A0A4V2IW99"/>
<gene>
    <name evidence="3" type="ORF">EWU20_02000</name>
</gene>
<dbReference type="EMBL" id="SEWY01000001">
    <property type="protein sequence ID" value="TBH75375.1"/>
    <property type="molecule type" value="Genomic_DNA"/>
</dbReference>
<dbReference type="RefSeq" id="WP_130922542.1">
    <property type="nucleotide sequence ID" value="NZ_JAANOM010000002.1"/>
</dbReference>
<keyword evidence="4" id="KW-1185">Reference proteome</keyword>
<reference evidence="3 4" key="1">
    <citation type="submission" date="2019-02" db="EMBL/GenBank/DDBJ databases">
        <title>Genome of a new Bacteroidetes strain.</title>
        <authorList>
            <person name="Pitt A."/>
        </authorList>
    </citation>
    <scope>NUCLEOTIDE SEQUENCE [LARGE SCALE GENOMIC DNA]</scope>
    <source>
        <strain evidence="3 4">103A-SOEBACH</strain>
    </source>
</reference>
<dbReference type="Pfam" id="PF13749">
    <property type="entry name" value="HATPase_c_4"/>
    <property type="match status" value="1"/>
</dbReference>
<name>A0A4V2IW99_9BACT</name>
<comment type="caution">
    <text evidence="3">The sequence shown here is derived from an EMBL/GenBank/DDBJ whole genome shotgun (WGS) entry which is preliminary data.</text>
</comment>
<accession>A0A4V2IW99</accession>